<dbReference type="InterPro" id="IPR050190">
    <property type="entry name" value="UPF0213_domain"/>
</dbReference>
<keyword evidence="3" id="KW-0255">Endonuclease</keyword>
<comment type="caution">
    <text evidence="3">The sequence shown here is derived from an EMBL/GenBank/DDBJ whole genome shotgun (WGS) entry which is preliminary data.</text>
</comment>
<dbReference type="EMBL" id="MGHL01000007">
    <property type="protein sequence ID" value="OGM69996.1"/>
    <property type="molecule type" value="Genomic_DNA"/>
</dbReference>
<evidence type="ECO:0000259" key="2">
    <source>
        <dbReference type="PROSITE" id="PS50164"/>
    </source>
</evidence>
<dbReference type="Gene3D" id="3.40.1440.10">
    <property type="entry name" value="GIY-YIG endonuclease"/>
    <property type="match status" value="1"/>
</dbReference>
<name>A0A1F8C0Y9_9BACT</name>
<evidence type="ECO:0000256" key="1">
    <source>
        <dbReference type="ARBA" id="ARBA00007435"/>
    </source>
</evidence>
<feature type="domain" description="GIY-YIG" evidence="2">
    <location>
        <begin position="3"/>
        <end position="79"/>
    </location>
</feature>
<dbReference type="AlphaFoldDB" id="A0A1F8C0Y9"/>
<evidence type="ECO:0000313" key="4">
    <source>
        <dbReference type="Proteomes" id="UP000178429"/>
    </source>
</evidence>
<dbReference type="SUPFAM" id="SSF82771">
    <property type="entry name" value="GIY-YIG endonuclease"/>
    <property type="match status" value="1"/>
</dbReference>
<dbReference type="SMART" id="SM00465">
    <property type="entry name" value="GIYc"/>
    <property type="match status" value="1"/>
</dbReference>
<gene>
    <name evidence="3" type="ORF">A2975_05185</name>
</gene>
<proteinExistence type="inferred from homology"/>
<comment type="similarity">
    <text evidence="1">Belongs to the UPF0213 family.</text>
</comment>
<dbReference type="GO" id="GO:0004519">
    <property type="term" value="F:endonuclease activity"/>
    <property type="evidence" value="ECO:0007669"/>
    <property type="project" value="UniProtKB-KW"/>
</dbReference>
<dbReference type="PROSITE" id="PS50164">
    <property type="entry name" value="GIY_YIG"/>
    <property type="match status" value="1"/>
</dbReference>
<sequence length="97" mass="11749">MNKKGFTYIMGNNRPTLYVGATSDLRRRVWEHKRGKLRGFTQKYKITKLLYFEYYENIKDAIKREKQLKNWHREWKLNLIKSKNPSLKDLDPEINSG</sequence>
<dbReference type="PANTHER" id="PTHR34477:SF5">
    <property type="entry name" value="BSL5627 PROTEIN"/>
    <property type="match status" value="1"/>
</dbReference>
<organism evidence="3 4">
    <name type="scientific">Candidatus Woesebacteria bacterium RIFCSPLOWO2_01_FULL_44_14</name>
    <dbReference type="NCBI Taxonomy" id="1802525"/>
    <lineage>
        <taxon>Bacteria</taxon>
        <taxon>Candidatus Woeseibacteriota</taxon>
    </lineage>
</organism>
<dbReference type="InterPro" id="IPR000305">
    <property type="entry name" value="GIY-YIG_endonuc"/>
</dbReference>
<dbReference type="Pfam" id="PF01541">
    <property type="entry name" value="GIY-YIG"/>
    <property type="match status" value="1"/>
</dbReference>
<dbReference type="CDD" id="cd10448">
    <property type="entry name" value="GIY-YIG_unchar_3"/>
    <property type="match status" value="1"/>
</dbReference>
<keyword evidence="3" id="KW-0540">Nuclease</keyword>
<keyword evidence="3" id="KW-0378">Hydrolase</keyword>
<evidence type="ECO:0000313" key="3">
    <source>
        <dbReference type="EMBL" id="OGM69996.1"/>
    </source>
</evidence>
<dbReference type="Proteomes" id="UP000178429">
    <property type="component" value="Unassembled WGS sequence"/>
</dbReference>
<accession>A0A1F8C0Y9</accession>
<dbReference type="PANTHER" id="PTHR34477">
    <property type="entry name" value="UPF0213 PROTEIN YHBQ"/>
    <property type="match status" value="1"/>
</dbReference>
<reference evidence="3 4" key="1">
    <citation type="journal article" date="2016" name="Nat. Commun.">
        <title>Thousands of microbial genomes shed light on interconnected biogeochemical processes in an aquifer system.</title>
        <authorList>
            <person name="Anantharaman K."/>
            <person name="Brown C.T."/>
            <person name="Hug L.A."/>
            <person name="Sharon I."/>
            <person name="Castelle C.J."/>
            <person name="Probst A.J."/>
            <person name="Thomas B.C."/>
            <person name="Singh A."/>
            <person name="Wilkins M.J."/>
            <person name="Karaoz U."/>
            <person name="Brodie E.L."/>
            <person name="Williams K.H."/>
            <person name="Hubbard S.S."/>
            <person name="Banfield J.F."/>
        </authorList>
    </citation>
    <scope>NUCLEOTIDE SEQUENCE [LARGE SCALE GENOMIC DNA]</scope>
</reference>
<dbReference type="InterPro" id="IPR035901">
    <property type="entry name" value="GIY-YIG_endonuc_sf"/>
</dbReference>
<protein>
    <submittedName>
        <fullName evidence="3">Endonuclease</fullName>
    </submittedName>
</protein>